<accession>A0ABV0V9N9</accession>
<comment type="caution">
    <text evidence="1">The sequence shown here is derived from an EMBL/GenBank/DDBJ whole genome shotgun (WGS) entry which is preliminary data.</text>
</comment>
<dbReference type="Proteomes" id="UP001482620">
    <property type="component" value="Unassembled WGS sequence"/>
</dbReference>
<keyword evidence="2" id="KW-1185">Reference proteome</keyword>
<evidence type="ECO:0000313" key="2">
    <source>
        <dbReference type="Proteomes" id="UP001482620"/>
    </source>
</evidence>
<sequence>MNTTPSIFKGGERHPSVMSDFKSVYICVLDDLQEYLTTPPAASIIVLHGPGSLYTGQGASELQSCFLMTVDLRCAEMMLETSRRALRISQCCQQTSLWWWWSMGCCAPAMKLNCTQRAIDWFKKKKLNDILHSINFF</sequence>
<organism evidence="1 2">
    <name type="scientific">Ilyodon furcidens</name>
    <name type="common">goldbreast splitfin</name>
    <dbReference type="NCBI Taxonomy" id="33524"/>
    <lineage>
        <taxon>Eukaryota</taxon>
        <taxon>Metazoa</taxon>
        <taxon>Chordata</taxon>
        <taxon>Craniata</taxon>
        <taxon>Vertebrata</taxon>
        <taxon>Euteleostomi</taxon>
        <taxon>Actinopterygii</taxon>
        <taxon>Neopterygii</taxon>
        <taxon>Teleostei</taxon>
        <taxon>Neoteleostei</taxon>
        <taxon>Acanthomorphata</taxon>
        <taxon>Ovalentaria</taxon>
        <taxon>Atherinomorphae</taxon>
        <taxon>Cyprinodontiformes</taxon>
        <taxon>Goodeidae</taxon>
        <taxon>Ilyodon</taxon>
    </lineage>
</organism>
<name>A0ABV0V9N9_9TELE</name>
<evidence type="ECO:0000313" key="1">
    <source>
        <dbReference type="EMBL" id="MEQ2254041.1"/>
    </source>
</evidence>
<protein>
    <submittedName>
        <fullName evidence="1">Uncharacterized protein</fullName>
    </submittedName>
</protein>
<gene>
    <name evidence="1" type="ORF">ILYODFUR_038807</name>
</gene>
<dbReference type="EMBL" id="JAHRIQ010102923">
    <property type="protein sequence ID" value="MEQ2254041.1"/>
    <property type="molecule type" value="Genomic_DNA"/>
</dbReference>
<proteinExistence type="predicted"/>
<reference evidence="1 2" key="1">
    <citation type="submission" date="2021-06" db="EMBL/GenBank/DDBJ databases">
        <authorList>
            <person name="Palmer J.M."/>
        </authorList>
    </citation>
    <scope>NUCLEOTIDE SEQUENCE [LARGE SCALE GENOMIC DNA]</scope>
    <source>
        <strain evidence="2">if_2019</strain>
        <tissue evidence="1">Muscle</tissue>
    </source>
</reference>